<proteinExistence type="predicted"/>
<organism evidence="1 2">
    <name type="scientific">Aureobasidium subglaciale (strain EXF-2481)</name>
    <name type="common">Aureobasidium pullulans var. subglaciale</name>
    <dbReference type="NCBI Taxonomy" id="1043005"/>
    <lineage>
        <taxon>Eukaryota</taxon>
        <taxon>Fungi</taxon>
        <taxon>Dikarya</taxon>
        <taxon>Ascomycota</taxon>
        <taxon>Pezizomycotina</taxon>
        <taxon>Dothideomycetes</taxon>
        <taxon>Dothideomycetidae</taxon>
        <taxon>Dothideales</taxon>
        <taxon>Saccotheciaceae</taxon>
        <taxon>Aureobasidium</taxon>
    </lineage>
</organism>
<dbReference type="GO" id="GO:0005737">
    <property type="term" value="C:cytoplasm"/>
    <property type="evidence" value="ECO:0007669"/>
    <property type="project" value="TreeGrafter"/>
</dbReference>
<keyword evidence="2" id="KW-1185">Reference proteome</keyword>
<accession>A0A074YV59</accession>
<dbReference type="OrthoDB" id="10053431at2759"/>
<name>A0A074YV59_AURSE</name>
<dbReference type="PANTHER" id="PTHR35020">
    <property type="entry name" value="N-ACETYLGLUCOSAMINE-INDUCED PROTEIN 1"/>
    <property type="match status" value="1"/>
</dbReference>
<dbReference type="FunCoup" id="A0A074YV59">
    <property type="interactions" value="1"/>
</dbReference>
<dbReference type="Pfam" id="PF12239">
    <property type="entry name" value="DUF3605"/>
    <property type="match status" value="1"/>
</dbReference>
<reference evidence="1 2" key="1">
    <citation type="journal article" date="2014" name="BMC Genomics">
        <title>Genome sequencing of four Aureobasidium pullulans varieties: biotechnological potential, stress tolerance, and description of new species.</title>
        <authorList>
            <person name="Gostin Ar C."/>
            <person name="Ohm R.A."/>
            <person name="Kogej T."/>
            <person name="Sonjak S."/>
            <person name="Turk M."/>
            <person name="Zajc J."/>
            <person name="Zalar P."/>
            <person name="Grube M."/>
            <person name="Sun H."/>
            <person name="Han J."/>
            <person name="Sharma A."/>
            <person name="Chiniquy J."/>
            <person name="Ngan C.Y."/>
            <person name="Lipzen A."/>
            <person name="Barry K."/>
            <person name="Grigoriev I.V."/>
            <person name="Gunde-Cimerman N."/>
        </authorList>
    </citation>
    <scope>NUCLEOTIDE SEQUENCE [LARGE SCALE GENOMIC DNA]</scope>
    <source>
        <strain evidence="1 2">EXF-2481</strain>
    </source>
</reference>
<protein>
    <recommendedName>
        <fullName evidence="3">N-acetylglucosamine-induced protein 1</fullName>
    </recommendedName>
</protein>
<dbReference type="OMA" id="KNWAALK"/>
<dbReference type="AlphaFoldDB" id="A0A074YV59"/>
<gene>
    <name evidence="1" type="ORF">AUEXF2481DRAFT_37612</name>
</gene>
<dbReference type="Proteomes" id="UP000030641">
    <property type="component" value="Unassembled WGS sequence"/>
</dbReference>
<sequence length="226" mass="26377">MSSDQEALPYWQVNVSPEQRSLECPAFLADANEKDQKILATPDADYRRLSWSEVQRLINTNRIDLFQRVPSDLRRYKAYTARLKDEYGSVMNFVMTERLRWQDLVSKGEPFSDSDDIKILLNDWPYGIDSRIVHLVVWVKFQFEEDAITGDLTDAARKQLNSYVDRTFRAHVGSGNCIWFKNWASLKSIHAVEHFHVMLFDPDREFVKQITNDDVALADKIKINDV</sequence>
<dbReference type="PANTHER" id="PTHR35020:SF4">
    <property type="entry name" value="N-ACETYLGLUCOSAMINE-INDUCED PROTEIN 1"/>
    <property type="match status" value="1"/>
</dbReference>
<evidence type="ECO:0008006" key="3">
    <source>
        <dbReference type="Google" id="ProtNLM"/>
    </source>
</evidence>
<dbReference type="InParanoid" id="A0A074YV59"/>
<dbReference type="InterPro" id="IPR022036">
    <property type="entry name" value="DUF3605"/>
</dbReference>
<dbReference type="HOGENOM" id="CLU_075862_1_0_1"/>
<dbReference type="STRING" id="1043005.A0A074YV59"/>
<dbReference type="RefSeq" id="XP_013346362.1">
    <property type="nucleotide sequence ID" value="XM_013490908.1"/>
</dbReference>
<dbReference type="GO" id="GO:0006044">
    <property type="term" value="P:N-acetylglucosamine metabolic process"/>
    <property type="evidence" value="ECO:0007669"/>
    <property type="project" value="TreeGrafter"/>
</dbReference>
<evidence type="ECO:0000313" key="2">
    <source>
        <dbReference type="Proteomes" id="UP000030641"/>
    </source>
</evidence>
<dbReference type="EMBL" id="KL584753">
    <property type="protein sequence ID" value="KEQ98042.1"/>
    <property type="molecule type" value="Genomic_DNA"/>
</dbReference>
<dbReference type="GeneID" id="25365889"/>
<evidence type="ECO:0000313" key="1">
    <source>
        <dbReference type="EMBL" id="KEQ98042.1"/>
    </source>
</evidence>